<name>A0A3M7QY68_BRAPC</name>
<dbReference type="OrthoDB" id="6781909at2759"/>
<keyword evidence="2" id="KW-1185">Reference proteome</keyword>
<sequence length="82" mass="9448">MLLDIPCVVQLGDETTVTTNHYVQLPIEIHHDTYLTNLLVVDKLPYDSVLGLDFVLKFDDLIRPTKKTISLDPDYDLFDPHH</sequence>
<dbReference type="InterPro" id="IPR021109">
    <property type="entry name" value="Peptidase_aspartic_dom_sf"/>
</dbReference>
<organism evidence="1 2">
    <name type="scientific">Brachionus plicatilis</name>
    <name type="common">Marine rotifer</name>
    <name type="synonym">Brachionus muelleri</name>
    <dbReference type="NCBI Taxonomy" id="10195"/>
    <lineage>
        <taxon>Eukaryota</taxon>
        <taxon>Metazoa</taxon>
        <taxon>Spiralia</taxon>
        <taxon>Gnathifera</taxon>
        <taxon>Rotifera</taxon>
        <taxon>Eurotatoria</taxon>
        <taxon>Monogononta</taxon>
        <taxon>Pseudotrocha</taxon>
        <taxon>Ploima</taxon>
        <taxon>Brachionidae</taxon>
        <taxon>Brachionus</taxon>
    </lineage>
</organism>
<protein>
    <submittedName>
        <fullName evidence="1">Uncharacterized protein</fullName>
    </submittedName>
</protein>
<comment type="caution">
    <text evidence="1">The sequence shown here is derived from an EMBL/GenBank/DDBJ whole genome shotgun (WGS) entry which is preliminary data.</text>
</comment>
<dbReference type="Gene3D" id="2.40.70.10">
    <property type="entry name" value="Acid Proteases"/>
    <property type="match status" value="1"/>
</dbReference>
<reference evidence="1 2" key="1">
    <citation type="journal article" date="2018" name="Sci. Rep.">
        <title>Genomic signatures of local adaptation to the degree of environmental predictability in rotifers.</title>
        <authorList>
            <person name="Franch-Gras L."/>
            <person name="Hahn C."/>
            <person name="Garcia-Roger E.M."/>
            <person name="Carmona M.J."/>
            <person name="Serra M."/>
            <person name="Gomez A."/>
        </authorList>
    </citation>
    <scope>NUCLEOTIDE SEQUENCE [LARGE SCALE GENOMIC DNA]</scope>
    <source>
        <strain evidence="1">HYR1</strain>
    </source>
</reference>
<proteinExistence type="predicted"/>
<gene>
    <name evidence="1" type="ORF">BpHYR1_052454</name>
</gene>
<evidence type="ECO:0000313" key="2">
    <source>
        <dbReference type="Proteomes" id="UP000276133"/>
    </source>
</evidence>
<dbReference type="Pfam" id="PF08284">
    <property type="entry name" value="RVP_2"/>
    <property type="match status" value="1"/>
</dbReference>
<evidence type="ECO:0000313" key="1">
    <source>
        <dbReference type="EMBL" id="RNA16302.1"/>
    </source>
</evidence>
<dbReference type="Proteomes" id="UP000276133">
    <property type="component" value="Unassembled WGS sequence"/>
</dbReference>
<dbReference type="EMBL" id="REGN01004739">
    <property type="protein sequence ID" value="RNA16302.1"/>
    <property type="molecule type" value="Genomic_DNA"/>
</dbReference>
<accession>A0A3M7QY68</accession>
<dbReference type="AlphaFoldDB" id="A0A3M7QY68"/>